<comment type="subcellular location">
    <subcellularLocation>
        <location evidence="1">Membrane</location>
        <topology evidence="1">Multi-pass membrane protein</topology>
    </subcellularLocation>
</comment>
<dbReference type="PANTHER" id="PTHR33451:SF3">
    <property type="entry name" value="MALATE-2H(+)_NA(+)-LACTATE ANTIPORTER"/>
    <property type="match status" value="1"/>
</dbReference>
<dbReference type="RefSeq" id="WP_066544853.1">
    <property type="nucleotide sequence ID" value="NZ_MASJ01000012.1"/>
</dbReference>
<sequence length="437" mass="46711">MLTFLGFAMVILFTYLIMTKKLSPLIALIVLPIIFGSLAGFYNELGSMIMEGIKVVAPTAVLLFFAILFFAILLDAGLFDPLINKIVKVVKGSPLRIALGTAIISMLVALDGDGTTTHMITIAAMFPLYKRLGMNRLILATISLLSVSVMSSMTPWGGPATRAIAALGLDANEFFLPMIPTLFVGMIAITLVAFTLGKMEEKRLGVITAEPKVVFEQIPEMALTMEDATYLKRPKMLVPNFILTLTVMGLLIFGILPAATLFMIGFVIALMINYPNIELQKERIEVHAPNVITVVALVFAAGAFTGIFSGTGMVDAIANAIVNVIPESVGSAFPIVVAITSLPLTFVLSNDAYYYGVLPILAEAASAYGISPLEIARASILGQPIHFLSPLVASTLLLVGMVKVDLGEFQKFAFLPALFVSVLLIIGALVTGAISLF</sequence>
<evidence type="ECO:0000259" key="7">
    <source>
        <dbReference type="Pfam" id="PF03600"/>
    </source>
</evidence>
<dbReference type="AlphaFoldDB" id="A0A1C0YET7"/>
<evidence type="ECO:0000313" key="8">
    <source>
        <dbReference type="EMBL" id="OCS85649.1"/>
    </source>
</evidence>
<gene>
    <name evidence="8" type="ORF">A6M13_03030</name>
</gene>
<keyword evidence="4 6" id="KW-1133">Transmembrane helix</keyword>
<evidence type="ECO:0000256" key="4">
    <source>
        <dbReference type="ARBA" id="ARBA00022989"/>
    </source>
</evidence>
<feature type="transmembrane region" description="Helical" evidence="6">
    <location>
        <begin position="241"/>
        <end position="272"/>
    </location>
</feature>
<feature type="transmembrane region" description="Helical" evidence="6">
    <location>
        <begin position="174"/>
        <end position="196"/>
    </location>
</feature>
<feature type="transmembrane region" description="Helical" evidence="6">
    <location>
        <begin position="385"/>
        <end position="402"/>
    </location>
</feature>
<dbReference type="InterPro" id="IPR052180">
    <property type="entry name" value="NhaC_Na-H+_Antiporter"/>
</dbReference>
<keyword evidence="9" id="KW-1185">Reference proteome</keyword>
<feature type="transmembrane region" description="Helical" evidence="6">
    <location>
        <begin position="352"/>
        <end position="373"/>
    </location>
</feature>
<dbReference type="EMBL" id="MASJ01000012">
    <property type="protein sequence ID" value="OCS85649.1"/>
    <property type="molecule type" value="Genomic_DNA"/>
</dbReference>
<evidence type="ECO:0000256" key="2">
    <source>
        <dbReference type="ARBA" id="ARBA00022448"/>
    </source>
</evidence>
<evidence type="ECO:0000313" key="9">
    <source>
        <dbReference type="Proteomes" id="UP000093199"/>
    </source>
</evidence>
<keyword evidence="5 6" id="KW-0472">Membrane</keyword>
<feature type="transmembrane region" description="Helical" evidence="6">
    <location>
        <begin position="414"/>
        <end position="436"/>
    </location>
</feature>
<dbReference type="GO" id="GO:0015137">
    <property type="term" value="F:citrate transmembrane transporter activity"/>
    <property type="evidence" value="ECO:0007669"/>
    <property type="project" value="InterPro"/>
</dbReference>
<dbReference type="Pfam" id="PF03600">
    <property type="entry name" value="CitMHS"/>
    <property type="match status" value="1"/>
</dbReference>
<proteinExistence type="predicted"/>
<name>A0A1C0YET7_9BACL</name>
<comment type="caution">
    <text evidence="8">The sequence shown here is derived from an EMBL/GenBank/DDBJ whole genome shotgun (WGS) entry which is preliminary data.</text>
</comment>
<feature type="domain" description="Citrate transporter-like" evidence="7">
    <location>
        <begin position="14"/>
        <end position="382"/>
    </location>
</feature>
<evidence type="ECO:0000256" key="6">
    <source>
        <dbReference type="SAM" id="Phobius"/>
    </source>
</evidence>
<evidence type="ECO:0000256" key="3">
    <source>
        <dbReference type="ARBA" id="ARBA00022692"/>
    </source>
</evidence>
<feature type="transmembrane region" description="Helical" evidence="6">
    <location>
        <begin position="55"/>
        <end position="74"/>
    </location>
</feature>
<feature type="transmembrane region" description="Helical" evidence="6">
    <location>
        <begin position="292"/>
        <end position="317"/>
    </location>
</feature>
<dbReference type="Proteomes" id="UP000093199">
    <property type="component" value="Unassembled WGS sequence"/>
</dbReference>
<keyword evidence="2" id="KW-0813">Transport</keyword>
<dbReference type="STRING" id="33978.A6M13_03030"/>
<feature type="transmembrane region" description="Helical" evidence="6">
    <location>
        <begin position="133"/>
        <end position="154"/>
    </location>
</feature>
<dbReference type="InterPro" id="IPR014738">
    <property type="entry name" value="Citrate_transporter"/>
</dbReference>
<dbReference type="PANTHER" id="PTHR33451">
    <property type="entry name" value="MALATE-2H(+)/NA(+)-LACTATE ANTIPORTER"/>
    <property type="match status" value="1"/>
</dbReference>
<dbReference type="NCBIfam" id="TIGR00784">
    <property type="entry name" value="citMHS"/>
    <property type="match status" value="1"/>
</dbReference>
<evidence type="ECO:0000256" key="1">
    <source>
        <dbReference type="ARBA" id="ARBA00004141"/>
    </source>
</evidence>
<dbReference type="GO" id="GO:0016020">
    <property type="term" value="C:membrane"/>
    <property type="evidence" value="ECO:0007669"/>
    <property type="project" value="UniProtKB-SubCell"/>
</dbReference>
<dbReference type="OrthoDB" id="5329450at2"/>
<accession>A0A1C0YET7</accession>
<keyword evidence="3 6" id="KW-0812">Transmembrane</keyword>
<dbReference type="InterPro" id="IPR004680">
    <property type="entry name" value="Cit_transptr-like_dom"/>
</dbReference>
<evidence type="ECO:0000256" key="5">
    <source>
        <dbReference type="ARBA" id="ARBA00023136"/>
    </source>
</evidence>
<feature type="transmembrane region" description="Helical" evidence="6">
    <location>
        <begin position="26"/>
        <end position="43"/>
    </location>
</feature>
<protein>
    <submittedName>
        <fullName evidence="8">Damage-inducible protein CinA</fullName>
    </submittedName>
</protein>
<feature type="transmembrane region" description="Helical" evidence="6">
    <location>
        <begin position="94"/>
        <end position="112"/>
    </location>
</feature>
<organism evidence="8 9">
    <name type="scientific">Caryophanon tenue</name>
    <dbReference type="NCBI Taxonomy" id="33978"/>
    <lineage>
        <taxon>Bacteria</taxon>
        <taxon>Bacillati</taxon>
        <taxon>Bacillota</taxon>
        <taxon>Bacilli</taxon>
        <taxon>Bacillales</taxon>
        <taxon>Caryophanaceae</taxon>
        <taxon>Caryophanon</taxon>
    </lineage>
</organism>
<reference evidence="8 9" key="1">
    <citation type="submission" date="2016-07" db="EMBL/GenBank/DDBJ databases">
        <title>Caryophanon tenue genome sequencing.</title>
        <authorList>
            <person name="Verma A."/>
            <person name="Pal Y."/>
            <person name="Krishnamurthi S."/>
        </authorList>
    </citation>
    <scope>NUCLEOTIDE SEQUENCE [LARGE SCALE GENOMIC DNA]</scope>
    <source>
        <strain evidence="8 9">DSM 14152</strain>
    </source>
</reference>
<feature type="transmembrane region" description="Helical" evidence="6">
    <location>
        <begin position="329"/>
        <end position="346"/>
    </location>
</feature>